<dbReference type="InterPro" id="IPR006145">
    <property type="entry name" value="PsdUridine_synth_RsuA/RluA"/>
</dbReference>
<dbReference type="CDD" id="cd02869">
    <property type="entry name" value="PseudoU_synth_RluA_like"/>
    <property type="match status" value="1"/>
</dbReference>
<protein>
    <recommendedName>
        <fullName evidence="1">Pseudouridine synthase RsuA/RluA-like domain-containing protein</fullName>
    </recommendedName>
</protein>
<evidence type="ECO:0000313" key="3">
    <source>
        <dbReference type="Proteomes" id="UP001157974"/>
    </source>
</evidence>
<sequence length="366" mass="41080">MADLDLLKTTFEGRAIVNCPDPTCSFREYLFPPPSEKLPPLILHIRAPDSWGYEHGNRLTTLIGAACVLPLQYIEELIDFGAVYYSDDESKKAKRVPSDVPVTGGSYCRVHVNPKRYLNTYTTDWNSRIVSQIADLIVIDKPYGVPSQPLVDNLVECSTFQVQQALALPTIHVTSRIDVATSGLQILAKTSVAAESFNKQVRSRGVRKEYLVCCEKELPLGPVRHLCRAKSHKKRKGGDFLLSRYREGFDPTEWSQAVLEILEKTRVENNQVQKVGDCWQYRVRIISGRTHQIRLQLAALSSPVIGDTRYWDLAGVLVDDLGADEQVTLGPDPERICLQAAELEFEIDGRALVVKAGLPWWVAHEP</sequence>
<gene>
    <name evidence="2" type="ORF">NDN08_007281</name>
</gene>
<dbReference type="PANTHER" id="PTHR21600:SF52">
    <property type="entry name" value="PSEUDOURIDINE SYNTHASE RSUA_RLUA-LIKE DOMAIN-CONTAINING PROTEIN"/>
    <property type="match status" value="1"/>
</dbReference>
<feature type="domain" description="Pseudouridine synthase RsuA/RluA-like" evidence="1">
    <location>
        <begin position="135"/>
        <end position="299"/>
    </location>
</feature>
<dbReference type="GO" id="GO:0009982">
    <property type="term" value="F:pseudouridine synthase activity"/>
    <property type="evidence" value="ECO:0007669"/>
    <property type="project" value="InterPro"/>
</dbReference>
<dbReference type="Pfam" id="PF00849">
    <property type="entry name" value="PseudoU_synth_2"/>
    <property type="match status" value="1"/>
</dbReference>
<dbReference type="PANTHER" id="PTHR21600">
    <property type="entry name" value="MITOCHONDRIAL RNA PSEUDOURIDINE SYNTHASE"/>
    <property type="match status" value="1"/>
</dbReference>
<comment type="caution">
    <text evidence="2">The sequence shown here is derived from an EMBL/GenBank/DDBJ whole genome shotgun (WGS) entry which is preliminary data.</text>
</comment>
<dbReference type="Proteomes" id="UP001157974">
    <property type="component" value="Unassembled WGS sequence"/>
</dbReference>
<dbReference type="Gene3D" id="3.30.2350.10">
    <property type="entry name" value="Pseudouridine synthase"/>
    <property type="match status" value="1"/>
</dbReference>
<keyword evidence="3" id="KW-1185">Reference proteome</keyword>
<proteinExistence type="predicted"/>
<evidence type="ECO:0000259" key="1">
    <source>
        <dbReference type="Pfam" id="PF00849"/>
    </source>
</evidence>
<dbReference type="InterPro" id="IPR050188">
    <property type="entry name" value="RluA_PseudoU_synthase"/>
</dbReference>
<dbReference type="InterPro" id="IPR020103">
    <property type="entry name" value="PsdUridine_synth_cat_dom_sf"/>
</dbReference>
<organism evidence="2 3">
    <name type="scientific">Rhodosorus marinus</name>
    <dbReference type="NCBI Taxonomy" id="101924"/>
    <lineage>
        <taxon>Eukaryota</taxon>
        <taxon>Rhodophyta</taxon>
        <taxon>Stylonematophyceae</taxon>
        <taxon>Stylonematales</taxon>
        <taxon>Stylonemataceae</taxon>
        <taxon>Rhodosorus</taxon>
    </lineage>
</organism>
<evidence type="ECO:0000313" key="2">
    <source>
        <dbReference type="EMBL" id="KAJ8901435.1"/>
    </source>
</evidence>
<dbReference type="AlphaFoldDB" id="A0AAV8UG21"/>
<dbReference type="GO" id="GO:0003723">
    <property type="term" value="F:RNA binding"/>
    <property type="evidence" value="ECO:0007669"/>
    <property type="project" value="InterPro"/>
</dbReference>
<dbReference type="GO" id="GO:0000455">
    <property type="term" value="P:enzyme-directed rRNA pseudouridine synthesis"/>
    <property type="evidence" value="ECO:0007669"/>
    <property type="project" value="TreeGrafter"/>
</dbReference>
<name>A0AAV8UG21_9RHOD</name>
<reference evidence="2 3" key="1">
    <citation type="journal article" date="2023" name="Nat. Commun.">
        <title>Origin of minicircular mitochondrial genomes in red algae.</title>
        <authorList>
            <person name="Lee Y."/>
            <person name="Cho C.H."/>
            <person name="Lee Y.M."/>
            <person name="Park S.I."/>
            <person name="Yang J.H."/>
            <person name="West J.A."/>
            <person name="Bhattacharya D."/>
            <person name="Yoon H.S."/>
        </authorList>
    </citation>
    <scope>NUCLEOTIDE SEQUENCE [LARGE SCALE GENOMIC DNA]</scope>
    <source>
        <strain evidence="2 3">CCMP1338</strain>
        <tissue evidence="2">Whole cell</tissue>
    </source>
</reference>
<dbReference type="EMBL" id="JAMWBK010000011">
    <property type="protein sequence ID" value="KAJ8901435.1"/>
    <property type="molecule type" value="Genomic_DNA"/>
</dbReference>
<dbReference type="SUPFAM" id="SSF55120">
    <property type="entry name" value="Pseudouridine synthase"/>
    <property type="match status" value="1"/>
</dbReference>
<accession>A0AAV8UG21</accession>